<name>A0ABU2KXS9_9ACTN</name>
<dbReference type="InterPro" id="IPR036737">
    <property type="entry name" value="OmpA-like_sf"/>
</dbReference>
<comment type="caution">
    <text evidence="7">The sequence shown here is derived from an EMBL/GenBank/DDBJ whole genome shotgun (WGS) entry which is preliminary data.</text>
</comment>
<reference evidence="8" key="1">
    <citation type="submission" date="2023-07" db="EMBL/GenBank/DDBJ databases">
        <title>30 novel species of actinomycetes from the DSMZ collection.</title>
        <authorList>
            <person name="Nouioui I."/>
        </authorList>
    </citation>
    <scope>NUCLEOTIDE SEQUENCE [LARGE SCALE GENOMIC DNA]</scope>
    <source>
        <strain evidence="8">DSM 45055</strain>
    </source>
</reference>
<keyword evidence="3" id="KW-0998">Cell outer membrane</keyword>
<dbReference type="PROSITE" id="PS51257">
    <property type="entry name" value="PROKAR_LIPOPROTEIN"/>
    <property type="match status" value="1"/>
</dbReference>
<proteinExistence type="predicted"/>
<accession>A0ABU2KXS9</accession>
<evidence type="ECO:0000313" key="8">
    <source>
        <dbReference type="Proteomes" id="UP001183226"/>
    </source>
</evidence>
<dbReference type="InterPro" id="IPR050330">
    <property type="entry name" value="Bact_OuterMem_StrucFunc"/>
</dbReference>
<evidence type="ECO:0000313" key="7">
    <source>
        <dbReference type="EMBL" id="MDT0304115.1"/>
    </source>
</evidence>
<feature type="compositionally biased region" description="Low complexity" evidence="5">
    <location>
        <begin position="44"/>
        <end position="71"/>
    </location>
</feature>
<evidence type="ECO:0000256" key="4">
    <source>
        <dbReference type="PROSITE-ProRule" id="PRU00473"/>
    </source>
</evidence>
<dbReference type="EMBL" id="JAVREK010000021">
    <property type="protein sequence ID" value="MDT0304115.1"/>
    <property type="molecule type" value="Genomic_DNA"/>
</dbReference>
<dbReference type="RefSeq" id="WP_311546603.1">
    <property type="nucleotide sequence ID" value="NZ_JAVREK010000021.1"/>
</dbReference>
<dbReference type="Proteomes" id="UP001183226">
    <property type="component" value="Unassembled WGS sequence"/>
</dbReference>
<feature type="compositionally biased region" description="Polar residues" evidence="5">
    <location>
        <begin position="32"/>
        <end position="43"/>
    </location>
</feature>
<evidence type="ECO:0000256" key="5">
    <source>
        <dbReference type="SAM" id="MobiDB-lite"/>
    </source>
</evidence>
<feature type="region of interest" description="Disordered" evidence="5">
    <location>
        <begin position="32"/>
        <end position="71"/>
    </location>
</feature>
<evidence type="ECO:0000259" key="6">
    <source>
        <dbReference type="PROSITE" id="PS51123"/>
    </source>
</evidence>
<evidence type="ECO:0000256" key="1">
    <source>
        <dbReference type="ARBA" id="ARBA00004442"/>
    </source>
</evidence>
<dbReference type="InterPro" id="IPR006664">
    <property type="entry name" value="OMP_bac"/>
</dbReference>
<dbReference type="InterPro" id="IPR006665">
    <property type="entry name" value="OmpA-like"/>
</dbReference>
<keyword evidence="2 4" id="KW-0472">Membrane</keyword>
<dbReference type="PANTHER" id="PTHR30329:SF21">
    <property type="entry name" value="LIPOPROTEIN YIAD-RELATED"/>
    <property type="match status" value="1"/>
</dbReference>
<gene>
    <name evidence="7" type="ORF">RM446_18515</name>
</gene>
<organism evidence="7 8">
    <name type="scientific">Streptomonospora wellingtoniae</name>
    <dbReference type="NCBI Taxonomy" id="3075544"/>
    <lineage>
        <taxon>Bacteria</taxon>
        <taxon>Bacillati</taxon>
        <taxon>Actinomycetota</taxon>
        <taxon>Actinomycetes</taxon>
        <taxon>Streptosporangiales</taxon>
        <taxon>Nocardiopsidaceae</taxon>
        <taxon>Streptomonospora</taxon>
    </lineage>
</organism>
<protein>
    <submittedName>
        <fullName evidence="7">OmpA family protein</fullName>
    </submittedName>
</protein>
<dbReference type="PROSITE" id="PS51123">
    <property type="entry name" value="OMPA_2"/>
    <property type="match status" value="1"/>
</dbReference>
<keyword evidence="8" id="KW-1185">Reference proteome</keyword>
<dbReference type="Pfam" id="PF00691">
    <property type="entry name" value="OmpA"/>
    <property type="match status" value="1"/>
</dbReference>
<feature type="domain" description="OmpA-like" evidence="6">
    <location>
        <begin position="232"/>
        <end position="348"/>
    </location>
</feature>
<dbReference type="Gene3D" id="3.30.1330.60">
    <property type="entry name" value="OmpA-like domain"/>
    <property type="match status" value="1"/>
</dbReference>
<feature type="region of interest" description="Disordered" evidence="5">
    <location>
        <begin position="315"/>
        <end position="348"/>
    </location>
</feature>
<dbReference type="SUPFAM" id="SSF103088">
    <property type="entry name" value="OmpA-like"/>
    <property type="match status" value="1"/>
</dbReference>
<dbReference type="PRINTS" id="PR01021">
    <property type="entry name" value="OMPADOMAIN"/>
</dbReference>
<sequence length="348" mass="36760">MKAQAAGQNRPRGVIISFLALTFLLSACVTSGESDGSNGSQQGTATETPTSAPSPSGSSSPVLASTTTTSTEAGANLRIDIHSLQRQKNDTVVLELSLKNLGSEEDASLPNPPLQGEGSADVQPFSLIDGSNRKKHLPLLYSEGACYCSDWSEASVESSNSVSGWIAFPAPPDNVKSMIFVSAIAPPILDIPLSQTGKKVEHPAREDLAAPEIWDVRSLEGDLAGNTREETGDEVSISLSTDVLFAVGKSILTDKAQDKLRQVALEIDNSPGKTVKIDGHTDDSGNESINNPLAVERAQAVEESLSSMVNRSGVEFDAEGHGSDEPIATNETEEGRKKNRRVTITFAS</sequence>
<evidence type="ECO:0000256" key="3">
    <source>
        <dbReference type="ARBA" id="ARBA00023237"/>
    </source>
</evidence>
<comment type="subcellular location">
    <subcellularLocation>
        <location evidence="1">Cell outer membrane</location>
    </subcellularLocation>
</comment>
<evidence type="ECO:0000256" key="2">
    <source>
        <dbReference type="ARBA" id="ARBA00023136"/>
    </source>
</evidence>
<dbReference type="PANTHER" id="PTHR30329">
    <property type="entry name" value="STATOR ELEMENT OF FLAGELLAR MOTOR COMPLEX"/>
    <property type="match status" value="1"/>
</dbReference>
<dbReference type="CDD" id="cd07185">
    <property type="entry name" value="OmpA_C-like"/>
    <property type="match status" value="1"/>
</dbReference>